<dbReference type="SMART" id="SM00871">
    <property type="entry name" value="AraC_E_bind"/>
    <property type="match status" value="1"/>
</dbReference>
<keyword evidence="1" id="KW-1133">Transmembrane helix</keyword>
<dbReference type="Pfam" id="PF10604">
    <property type="entry name" value="Polyketide_cyc2"/>
    <property type="match status" value="1"/>
</dbReference>
<dbReference type="PANTHER" id="PTHR40055:SF1">
    <property type="entry name" value="TRANSCRIPTIONAL REGULATOR YGIV-RELATED"/>
    <property type="match status" value="1"/>
</dbReference>
<sequence>MESAMATVLIVIFVVILAVPLIYLSTLKGEFIVSRSLAIGVAREQVFEKIKDFKSWPEWSPWLMHEPETRLEYSDAPNQQGGWYSWDGETVGAGRLTHLKFSDSNRIEQKIEFLRPFKSVSQVWWELEQLDDSNTLVRWNMSGSMPFLFRFMTKKIAEYVGKDYDTGLAMLRGVLEPGAEYPSFSFEGIVELPAQTALTIPFEGDLETMKTAMAEGFSKLGEFAAENQQLISGCPFTCYHEVDLQTIYFKCDMALPVKQEVTQSGFKQKHFPAGRYYKTSMKGSYQFLELAWYQAYSHLQMQKIKPQKKAASFEFYENDPNEVGHTNEIVTSIYVPVK</sequence>
<organism evidence="3 4">
    <name type="scientific">Candidatus Thiodiazotropha endoloripes</name>
    <dbReference type="NCBI Taxonomy" id="1818881"/>
    <lineage>
        <taxon>Bacteria</taxon>
        <taxon>Pseudomonadati</taxon>
        <taxon>Pseudomonadota</taxon>
        <taxon>Gammaproteobacteria</taxon>
        <taxon>Chromatiales</taxon>
        <taxon>Sedimenticolaceae</taxon>
        <taxon>Candidatus Thiodiazotropha</taxon>
    </lineage>
</organism>
<reference evidence="3 4" key="1">
    <citation type="submission" date="2016-03" db="EMBL/GenBank/DDBJ databases">
        <title>Chemosynthetic sulphur-oxidizing symbionts of marine invertebrate animals are capable of nitrogen fixation.</title>
        <authorList>
            <person name="Petersen J.M."/>
            <person name="Kemper A."/>
            <person name="Gruber-Vodicka H."/>
            <person name="Cardini U."/>
            <person name="Geest Mvander."/>
            <person name="Kleiner M."/>
            <person name="Bulgheresi S."/>
            <person name="Fussmann M."/>
            <person name="Herbold C."/>
            <person name="Seah B.K.B."/>
            <person name="Antony C.Paul."/>
            <person name="Liu D."/>
            <person name="Belitz A."/>
            <person name="Weber M."/>
        </authorList>
    </citation>
    <scope>NUCLEOTIDE SEQUENCE [LARGE SCALE GENOMIC DNA]</scope>
    <source>
        <strain evidence="3">G_D</strain>
    </source>
</reference>
<dbReference type="SUPFAM" id="SSF55961">
    <property type="entry name" value="Bet v1-like"/>
    <property type="match status" value="1"/>
</dbReference>
<dbReference type="CDD" id="cd07818">
    <property type="entry name" value="SRPBCC_1"/>
    <property type="match status" value="1"/>
</dbReference>
<dbReference type="PANTHER" id="PTHR40055">
    <property type="entry name" value="TRANSCRIPTIONAL REGULATOR YGIV-RELATED"/>
    <property type="match status" value="1"/>
</dbReference>
<evidence type="ECO:0000256" key="1">
    <source>
        <dbReference type="SAM" id="Phobius"/>
    </source>
</evidence>
<accession>A0A1E2UNL7</accession>
<dbReference type="STRING" id="1818881.A3196_04765"/>
<dbReference type="SUPFAM" id="SSF55136">
    <property type="entry name" value="Probable bacterial effector-binding domain"/>
    <property type="match status" value="1"/>
</dbReference>
<keyword evidence="4" id="KW-1185">Reference proteome</keyword>
<dbReference type="EMBL" id="LVJZ01000003">
    <property type="protein sequence ID" value="ODB96134.1"/>
    <property type="molecule type" value="Genomic_DNA"/>
</dbReference>
<dbReference type="AlphaFoldDB" id="A0A1E2UNL7"/>
<dbReference type="OrthoDB" id="9807923at2"/>
<dbReference type="Pfam" id="PF06445">
    <property type="entry name" value="GyrI-like"/>
    <property type="match status" value="1"/>
</dbReference>
<comment type="caution">
    <text evidence="3">The sequence shown here is derived from an EMBL/GenBank/DDBJ whole genome shotgun (WGS) entry which is preliminary data.</text>
</comment>
<feature type="transmembrane region" description="Helical" evidence="1">
    <location>
        <begin position="6"/>
        <end position="25"/>
    </location>
</feature>
<dbReference type="InterPro" id="IPR050908">
    <property type="entry name" value="SmbC-like"/>
</dbReference>
<gene>
    <name evidence="3" type="ORF">A3196_04765</name>
</gene>
<dbReference type="Gene3D" id="3.30.530.20">
    <property type="match status" value="1"/>
</dbReference>
<evidence type="ECO:0000313" key="4">
    <source>
        <dbReference type="Proteomes" id="UP000094849"/>
    </source>
</evidence>
<name>A0A1E2UNL7_9GAMM</name>
<feature type="domain" description="AraC effector-binding" evidence="2">
    <location>
        <begin position="186"/>
        <end position="338"/>
    </location>
</feature>
<evidence type="ECO:0000313" key="3">
    <source>
        <dbReference type="EMBL" id="ODB96134.1"/>
    </source>
</evidence>
<dbReference type="InterPro" id="IPR019587">
    <property type="entry name" value="Polyketide_cyclase/dehydratase"/>
</dbReference>
<dbReference type="Proteomes" id="UP000094849">
    <property type="component" value="Unassembled WGS sequence"/>
</dbReference>
<protein>
    <recommendedName>
        <fullName evidence="2">AraC effector-binding domain-containing protein</fullName>
    </recommendedName>
</protein>
<keyword evidence="1" id="KW-0812">Transmembrane</keyword>
<evidence type="ECO:0000259" key="2">
    <source>
        <dbReference type="SMART" id="SM00871"/>
    </source>
</evidence>
<dbReference type="InterPro" id="IPR010499">
    <property type="entry name" value="AraC_E-bd"/>
</dbReference>
<proteinExistence type="predicted"/>
<dbReference type="InterPro" id="IPR023393">
    <property type="entry name" value="START-like_dom_sf"/>
</dbReference>
<keyword evidence="1" id="KW-0472">Membrane</keyword>
<dbReference type="InterPro" id="IPR011256">
    <property type="entry name" value="Reg_factor_effector_dom_sf"/>
</dbReference>
<dbReference type="InterPro" id="IPR029442">
    <property type="entry name" value="GyrI-like"/>
</dbReference>
<dbReference type="Gene3D" id="3.20.80.10">
    <property type="entry name" value="Regulatory factor, effector binding domain"/>
    <property type="match status" value="1"/>
</dbReference>